<feature type="transmembrane region" description="Helical" evidence="1">
    <location>
        <begin position="15"/>
        <end position="33"/>
    </location>
</feature>
<dbReference type="AlphaFoldDB" id="A0A177JAD9"/>
<keyword evidence="1" id="KW-1133">Transmembrane helix</keyword>
<feature type="transmembrane region" description="Helical" evidence="1">
    <location>
        <begin position="40"/>
        <end position="58"/>
    </location>
</feature>
<evidence type="ECO:0000313" key="2">
    <source>
        <dbReference type="EMBL" id="OAH37756.1"/>
    </source>
</evidence>
<evidence type="ECO:0000256" key="1">
    <source>
        <dbReference type="SAM" id="Phobius"/>
    </source>
</evidence>
<dbReference type="EMBL" id="LSTR01000085">
    <property type="protein sequence ID" value="OAH37756.1"/>
    <property type="molecule type" value="Genomic_DNA"/>
</dbReference>
<accession>A0A177JAD9</accession>
<evidence type="ECO:0008006" key="6">
    <source>
        <dbReference type="Google" id="ProtNLM"/>
    </source>
</evidence>
<evidence type="ECO:0000313" key="4">
    <source>
        <dbReference type="Proteomes" id="UP000077262"/>
    </source>
</evidence>
<evidence type="ECO:0000313" key="3">
    <source>
        <dbReference type="EMBL" id="QHD69575.1"/>
    </source>
</evidence>
<sequence length="109" mass="12779">MEFVRRIFGAVEPRYLIRAYIFGALFFAFMMALGPKTPFLIIYFLICTALFPFAKMVWDTAMDTMRGNTIFVMPALILIVLKLFINMMLWCFALFVAPIGIFFLNRRIR</sequence>
<organism evidence="2 4">
    <name type="scientific">Sphingobium yanoikuyae</name>
    <name type="common">Sphingomonas yanoikuyae</name>
    <dbReference type="NCBI Taxonomy" id="13690"/>
    <lineage>
        <taxon>Bacteria</taxon>
        <taxon>Pseudomonadati</taxon>
        <taxon>Pseudomonadota</taxon>
        <taxon>Alphaproteobacteria</taxon>
        <taxon>Sphingomonadales</taxon>
        <taxon>Sphingomonadaceae</taxon>
        <taxon>Sphingobium</taxon>
    </lineage>
</organism>
<keyword evidence="1" id="KW-0472">Membrane</keyword>
<gene>
    <name evidence="2" type="ORF">AX777_25630</name>
    <name evidence="3" type="ORF">GS397_22705</name>
</gene>
<dbReference type="EMBL" id="CP047218">
    <property type="protein sequence ID" value="QHD69575.1"/>
    <property type="molecule type" value="Genomic_DNA"/>
</dbReference>
<reference evidence="3 5" key="2">
    <citation type="submission" date="2019-12" db="EMBL/GenBank/DDBJ databases">
        <title>Functional and genomic insights into the Sphingobium yanoikuyae YC-JY1, a bacterium efficiently degrading bisphenol A.</title>
        <authorList>
            <person name="Jia Y."/>
            <person name="Li X."/>
            <person name="Wang J."/>
            <person name="Eltoukhy A."/>
            <person name="Lamraoui I."/>
            <person name="Yan Y."/>
        </authorList>
    </citation>
    <scope>NUCLEOTIDE SEQUENCE [LARGE SCALE GENOMIC DNA]</scope>
    <source>
        <strain evidence="3 5">YC-JY1</strain>
    </source>
</reference>
<dbReference type="OrthoDB" id="8779206at2"/>
<name>A0A177JAD9_SPHYA</name>
<dbReference type="Proteomes" id="UP000464086">
    <property type="component" value="Chromosome"/>
</dbReference>
<reference evidence="2 4" key="1">
    <citation type="submission" date="2016-02" db="EMBL/GenBank/DDBJ databases">
        <authorList>
            <person name="Wen L."/>
            <person name="He K."/>
            <person name="Yang H."/>
        </authorList>
    </citation>
    <scope>NUCLEOTIDE SEQUENCE [LARGE SCALE GENOMIC DNA]</scope>
    <source>
        <strain evidence="2 4">CD09_2</strain>
    </source>
</reference>
<feature type="transmembrane region" description="Helical" evidence="1">
    <location>
        <begin position="70"/>
        <end position="103"/>
    </location>
</feature>
<dbReference type="RefSeq" id="WP_004213404.1">
    <property type="nucleotide sequence ID" value="NZ_CP047218.1"/>
</dbReference>
<keyword evidence="1" id="KW-0812">Transmembrane</keyword>
<dbReference type="Proteomes" id="UP000077262">
    <property type="component" value="Unassembled WGS sequence"/>
</dbReference>
<protein>
    <recommendedName>
        <fullName evidence="6">Transmembrane protein</fullName>
    </recommendedName>
</protein>
<evidence type="ECO:0000313" key="5">
    <source>
        <dbReference type="Proteomes" id="UP000464086"/>
    </source>
</evidence>
<proteinExistence type="predicted"/>